<dbReference type="InterPro" id="IPR003313">
    <property type="entry name" value="AraC-bd"/>
</dbReference>
<dbReference type="SMART" id="SM00342">
    <property type="entry name" value="HTH_ARAC"/>
    <property type="match status" value="1"/>
</dbReference>
<dbReference type="Gene3D" id="2.60.120.10">
    <property type="entry name" value="Jelly Rolls"/>
    <property type="match status" value="1"/>
</dbReference>
<keyword evidence="3" id="KW-0804">Transcription</keyword>
<evidence type="ECO:0000313" key="5">
    <source>
        <dbReference type="EMBL" id="MDR6551213.1"/>
    </source>
</evidence>
<dbReference type="EMBL" id="JAVDSB010000003">
    <property type="protein sequence ID" value="MDR6551213.1"/>
    <property type="molecule type" value="Genomic_DNA"/>
</dbReference>
<dbReference type="SUPFAM" id="SSF46689">
    <property type="entry name" value="Homeodomain-like"/>
    <property type="match status" value="2"/>
</dbReference>
<dbReference type="PRINTS" id="PR00032">
    <property type="entry name" value="HTHARAC"/>
</dbReference>
<feature type="domain" description="HTH araC/xylS-type" evidence="4">
    <location>
        <begin position="182"/>
        <end position="280"/>
    </location>
</feature>
<evidence type="ECO:0000313" key="6">
    <source>
        <dbReference type="Proteomes" id="UP001267290"/>
    </source>
</evidence>
<dbReference type="InterPro" id="IPR018060">
    <property type="entry name" value="HTH_AraC"/>
</dbReference>
<dbReference type="RefSeq" id="WP_310226737.1">
    <property type="nucleotide sequence ID" value="NZ_JAVDSB010000003.1"/>
</dbReference>
<evidence type="ECO:0000256" key="3">
    <source>
        <dbReference type="ARBA" id="ARBA00023163"/>
    </source>
</evidence>
<dbReference type="InterPro" id="IPR020449">
    <property type="entry name" value="Tscrpt_reg_AraC-type_HTH"/>
</dbReference>
<dbReference type="PROSITE" id="PS01124">
    <property type="entry name" value="HTH_ARAC_FAMILY_2"/>
    <property type="match status" value="1"/>
</dbReference>
<evidence type="ECO:0000256" key="1">
    <source>
        <dbReference type="ARBA" id="ARBA00023015"/>
    </source>
</evidence>
<sequence>MKLSTSVDVTREPFHLNHEKSSRKLNWEVYHAHSCMEFLYVYEGVGRVEVNKRWYSVEPGSLLIFQPFQLHRIQIQGPFVRSVLMFDPYRLDAALHAFNGIRSWFHLLWKESLTCQVIPNQQHLAKFYEHLYCKMSRVSPFKQQEEFVLCLLALLQQLESCESEICLVQKEKPKLRCHHTAGQMTEWIERHYKEKFNLQRMSEDLHLSTFYLSHIFRQSTGRTITEFIISRRLKEACLMLETTSKSASFIAQEVGFQSGSYFSRVFKTVLGMTPKSYRMQV</sequence>
<proteinExistence type="predicted"/>
<dbReference type="Pfam" id="PF02311">
    <property type="entry name" value="AraC_binding"/>
    <property type="match status" value="1"/>
</dbReference>
<accession>A0ABU1NUT7</accession>
<dbReference type="PANTHER" id="PTHR43280">
    <property type="entry name" value="ARAC-FAMILY TRANSCRIPTIONAL REGULATOR"/>
    <property type="match status" value="1"/>
</dbReference>
<evidence type="ECO:0000259" key="4">
    <source>
        <dbReference type="PROSITE" id="PS01124"/>
    </source>
</evidence>
<dbReference type="Gene3D" id="1.10.10.60">
    <property type="entry name" value="Homeodomain-like"/>
    <property type="match status" value="2"/>
</dbReference>
<comment type="caution">
    <text evidence="5">The sequence shown here is derived from an EMBL/GenBank/DDBJ whole genome shotgun (WGS) entry which is preliminary data.</text>
</comment>
<dbReference type="SUPFAM" id="SSF51215">
    <property type="entry name" value="Regulatory protein AraC"/>
    <property type="match status" value="1"/>
</dbReference>
<dbReference type="Pfam" id="PF12833">
    <property type="entry name" value="HTH_18"/>
    <property type="match status" value="1"/>
</dbReference>
<dbReference type="Proteomes" id="UP001267290">
    <property type="component" value="Unassembled WGS sequence"/>
</dbReference>
<dbReference type="InterPro" id="IPR014710">
    <property type="entry name" value="RmlC-like_jellyroll"/>
</dbReference>
<protein>
    <submittedName>
        <fullName evidence="5">AraC-like DNA-binding protein</fullName>
    </submittedName>
</protein>
<evidence type="ECO:0000256" key="2">
    <source>
        <dbReference type="ARBA" id="ARBA00023125"/>
    </source>
</evidence>
<dbReference type="InterPro" id="IPR037923">
    <property type="entry name" value="HTH-like"/>
</dbReference>
<keyword evidence="1" id="KW-0805">Transcription regulation</keyword>
<gene>
    <name evidence="5" type="ORF">J2736_002400</name>
</gene>
<keyword evidence="6" id="KW-1185">Reference proteome</keyword>
<keyword evidence="2" id="KW-0238">DNA-binding</keyword>
<name>A0ABU1NUT7_9BACL</name>
<dbReference type="PANTHER" id="PTHR43280:SF2">
    <property type="entry name" value="HTH-TYPE TRANSCRIPTIONAL REGULATOR EXSA"/>
    <property type="match status" value="1"/>
</dbReference>
<reference evidence="5 6" key="1">
    <citation type="submission" date="2023-07" db="EMBL/GenBank/DDBJ databases">
        <title>Sorghum-associated microbial communities from plants grown in Nebraska, USA.</title>
        <authorList>
            <person name="Schachtman D."/>
        </authorList>
    </citation>
    <scope>NUCLEOTIDE SEQUENCE [LARGE SCALE GENOMIC DNA]</scope>
    <source>
        <strain evidence="5 6">CC258</strain>
    </source>
</reference>
<dbReference type="InterPro" id="IPR009057">
    <property type="entry name" value="Homeodomain-like_sf"/>
</dbReference>
<organism evidence="5 6">
    <name type="scientific">Paenibacillus qinlingensis</name>
    <dbReference type="NCBI Taxonomy" id="1837343"/>
    <lineage>
        <taxon>Bacteria</taxon>
        <taxon>Bacillati</taxon>
        <taxon>Bacillota</taxon>
        <taxon>Bacilli</taxon>
        <taxon>Bacillales</taxon>
        <taxon>Paenibacillaceae</taxon>
        <taxon>Paenibacillus</taxon>
    </lineage>
</organism>